<accession>A0A8H6YXM8</accession>
<comment type="caution">
    <text evidence="1">The sequence shown here is derived from an EMBL/GenBank/DDBJ whole genome shotgun (WGS) entry which is preliminary data.</text>
</comment>
<protein>
    <submittedName>
        <fullName evidence="1">Uncharacterized protein</fullName>
    </submittedName>
</protein>
<proteinExistence type="predicted"/>
<keyword evidence="2" id="KW-1185">Reference proteome</keyword>
<organism evidence="1 2">
    <name type="scientific">Mycena venus</name>
    <dbReference type="NCBI Taxonomy" id="2733690"/>
    <lineage>
        <taxon>Eukaryota</taxon>
        <taxon>Fungi</taxon>
        <taxon>Dikarya</taxon>
        <taxon>Basidiomycota</taxon>
        <taxon>Agaricomycotina</taxon>
        <taxon>Agaricomycetes</taxon>
        <taxon>Agaricomycetidae</taxon>
        <taxon>Agaricales</taxon>
        <taxon>Marasmiineae</taxon>
        <taxon>Mycenaceae</taxon>
        <taxon>Mycena</taxon>
    </lineage>
</organism>
<evidence type="ECO:0000313" key="2">
    <source>
        <dbReference type="Proteomes" id="UP000620124"/>
    </source>
</evidence>
<dbReference type="OrthoDB" id="2745898at2759"/>
<name>A0A8H6YXM8_9AGAR</name>
<dbReference type="AlphaFoldDB" id="A0A8H6YXM8"/>
<dbReference type="Proteomes" id="UP000620124">
    <property type="component" value="Unassembled WGS sequence"/>
</dbReference>
<evidence type="ECO:0000313" key="1">
    <source>
        <dbReference type="EMBL" id="KAF7368970.1"/>
    </source>
</evidence>
<sequence length="256" mass="28661">MTLSIRVSPAEADPLLYTGSLAEFPNITRLVLIYSCDQSAPLIDVVCHFPALQELHIRDVRRHALADPSASAVPPRELRSLALSAHSMGPILVWLQACGHLPEVHSLTLRWLPTANLFIVRVALQALGGALRHLDIDMKPFFSVYSTFDFTPHHNLETVILRDSGRVLRPKDSIILMINRLVAPKLERLELHLNLSRLGHAILDWAAVDMYLSSGQFPRLQSVLLKCSTQGHDHGDHDFLRNALPSLGSEVFRTDW</sequence>
<dbReference type="EMBL" id="JACAZI010000002">
    <property type="protein sequence ID" value="KAF7368970.1"/>
    <property type="molecule type" value="Genomic_DNA"/>
</dbReference>
<reference evidence="1" key="1">
    <citation type="submission" date="2020-05" db="EMBL/GenBank/DDBJ databases">
        <title>Mycena genomes resolve the evolution of fungal bioluminescence.</title>
        <authorList>
            <person name="Tsai I.J."/>
        </authorList>
    </citation>
    <scope>NUCLEOTIDE SEQUENCE</scope>
    <source>
        <strain evidence="1">CCC161011</strain>
    </source>
</reference>
<dbReference type="SUPFAM" id="SSF52047">
    <property type="entry name" value="RNI-like"/>
    <property type="match status" value="1"/>
</dbReference>
<gene>
    <name evidence="1" type="ORF">MVEN_00223300</name>
</gene>